<dbReference type="InterPro" id="IPR011763">
    <property type="entry name" value="COA_CT_C"/>
</dbReference>
<dbReference type="EMBL" id="GEYN01000108">
    <property type="protein sequence ID" value="JAV02021.1"/>
    <property type="molecule type" value="mRNA"/>
</dbReference>
<dbReference type="PANTHER" id="PTHR45728">
    <property type="entry name" value="ACETYL-COA CARBOXYLASE, ISOFORM A"/>
    <property type="match status" value="1"/>
</dbReference>
<dbReference type="PANTHER" id="PTHR45728:SF3">
    <property type="entry name" value="ACETYL-COA CARBOXYLASE"/>
    <property type="match status" value="1"/>
</dbReference>
<dbReference type="InterPro" id="IPR034733">
    <property type="entry name" value="AcCoA_carboxyl_beta"/>
</dbReference>
<protein>
    <submittedName>
        <fullName evidence="4">Acetyl CoA Carboxylase-6</fullName>
    </submittedName>
</protein>
<keyword evidence="1" id="KW-0175">Coiled coil</keyword>
<evidence type="ECO:0000256" key="2">
    <source>
        <dbReference type="SAM" id="MobiDB-lite"/>
    </source>
</evidence>
<reference evidence="4" key="1">
    <citation type="submission" date="2016-08" db="EMBL/GenBank/DDBJ databases">
        <title>Transcriptome of the diamond-back moth (Plutella xylostella).</title>
        <authorList>
            <person name="He P."/>
        </authorList>
    </citation>
    <scope>NUCLEOTIDE SEQUENCE</scope>
    <source>
        <strain evidence="4">Lab strain</strain>
        <tissue evidence="4">Multi</tissue>
    </source>
</reference>
<feature type="domain" description="CoA carboxyltransferase C-terminal" evidence="3">
    <location>
        <begin position="1"/>
        <end position="174"/>
    </location>
</feature>
<feature type="region of interest" description="Disordered" evidence="2">
    <location>
        <begin position="199"/>
        <end position="219"/>
    </location>
</feature>
<dbReference type="GO" id="GO:0005739">
    <property type="term" value="C:mitochondrion"/>
    <property type="evidence" value="ECO:0007669"/>
    <property type="project" value="TreeGrafter"/>
</dbReference>
<dbReference type="GO" id="GO:0003989">
    <property type="term" value="F:acetyl-CoA carboxylase activity"/>
    <property type="evidence" value="ECO:0007669"/>
    <property type="project" value="InterPro"/>
</dbReference>
<dbReference type="GO" id="GO:0006633">
    <property type="term" value="P:fatty acid biosynthetic process"/>
    <property type="evidence" value="ECO:0007669"/>
    <property type="project" value="TreeGrafter"/>
</dbReference>
<evidence type="ECO:0000259" key="3">
    <source>
        <dbReference type="PROSITE" id="PS50989"/>
    </source>
</evidence>
<dbReference type="InterPro" id="IPR029045">
    <property type="entry name" value="ClpP/crotonase-like_dom_sf"/>
</dbReference>
<name>A0A1L8D6E8_PLUXY</name>
<accession>A0A1L8D6E8</accession>
<dbReference type="AlphaFoldDB" id="A0A1L8D6E8"/>
<evidence type="ECO:0000256" key="1">
    <source>
        <dbReference type="SAM" id="Coils"/>
    </source>
</evidence>
<dbReference type="SUPFAM" id="SSF52096">
    <property type="entry name" value="ClpP/crotonase"/>
    <property type="match status" value="2"/>
</dbReference>
<sequence>MYEQILKFGAEIVRSLRGARAPVLVYIPPGAELRGGAWAVVDPSVHSARMEMYADNDARGGAWAVVDPSVHSARMEMYADNDASCNLITAEAKIRELEAELLAAETARKTREKELSPIYREVAVHFAELHDTAERMLEKGCIFDIIPWRESRRLLHWRLKRLLLQNEQERLVQRACEPAGMDQGAAAATLRRWFTEDMGETQNPHQNRSTRFGATSPQSYPAKESLISYRSIRFGSTSPQRTRFQIGSSVSELHTKVSEYLKRLLVQSEQERLVQRISSSRTNGSTTTRRCEVWELQRGKRVRVRVLNRNLRAIRADHVLNTVNELVMELTPSQRSEFIRKLSALDM</sequence>
<proteinExistence type="evidence at transcript level"/>
<feature type="coiled-coil region" evidence="1">
    <location>
        <begin position="80"/>
        <end position="114"/>
    </location>
</feature>
<dbReference type="Gene3D" id="3.90.226.10">
    <property type="entry name" value="2-enoyl-CoA Hydratase, Chain A, domain 1"/>
    <property type="match status" value="3"/>
</dbReference>
<organism evidence="4">
    <name type="scientific">Plutella xylostella</name>
    <name type="common">Diamondback moth</name>
    <name type="synonym">Plutella maculipennis</name>
    <dbReference type="NCBI Taxonomy" id="51655"/>
    <lineage>
        <taxon>Eukaryota</taxon>
        <taxon>Metazoa</taxon>
        <taxon>Ecdysozoa</taxon>
        <taxon>Arthropoda</taxon>
        <taxon>Hexapoda</taxon>
        <taxon>Insecta</taxon>
        <taxon>Pterygota</taxon>
        <taxon>Neoptera</taxon>
        <taxon>Endopterygota</taxon>
        <taxon>Lepidoptera</taxon>
        <taxon>Glossata</taxon>
        <taxon>Ditrysia</taxon>
        <taxon>Yponomeutoidea</taxon>
        <taxon>Plutellidae</taxon>
        <taxon>Plutella</taxon>
    </lineage>
</organism>
<evidence type="ECO:0000313" key="4">
    <source>
        <dbReference type="EMBL" id="JAV02021.1"/>
    </source>
</evidence>
<dbReference type="InterPro" id="IPR049076">
    <property type="entry name" value="ACCA"/>
</dbReference>
<dbReference type="PROSITE" id="PS50989">
    <property type="entry name" value="COA_CT_CTER"/>
    <property type="match status" value="1"/>
</dbReference>
<dbReference type="Pfam" id="PF01039">
    <property type="entry name" value="Carboxyl_trans"/>
    <property type="match status" value="1"/>
</dbReference>
<feature type="compositionally biased region" description="Polar residues" evidence="2">
    <location>
        <begin position="200"/>
        <end position="219"/>
    </location>
</feature>